<evidence type="ECO:0000256" key="1">
    <source>
        <dbReference type="ARBA" id="ARBA00022729"/>
    </source>
</evidence>
<dbReference type="AlphaFoldDB" id="A0A9Q0UET8"/>
<dbReference type="InterPro" id="IPR002902">
    <property type="entry name" value="GNK2"/>
</dbReference>
<accession>A0A9Q0UET8</accession>
<dbReference type="PROSITE" id="PS51473">
    <property type="entry name" value="GNK2"/>
    <property type="match status" value="2"/>
</dbReference>
<sequence>MAYRLPSSEKTIQLLWLCFFISNLLDLAHADPPYKACSNNSANSQFRNNLEIILSYLRSNASVSKLYSTSTGNDHDRIYAQYMCLNYETNDNCRTCIATASEVIMQLCPEDKEAVVWEEICQLRYSNQSFLRHLDVSGNIALDNKEDVENPAQFILVVNETLNDLAKQVAYNPSTNMYATRKVAFTNTDPLCALMQCSTDLSTDDCNTCLRIAMENISSCCSASRGGRVLSRSCYLRYELYAWYEGANETSESPPVPGKSNRRTIWIIIILTVAAALLVVVILGYLIYCHAMRNGRKKWERQSTRIDRNCRGIGHPNHDDYQLQNFHRDGVNDGESAFMDLETINAATDNVKRYSDSRTHGAWELWNEGKELELIDPLLADSCCSDEFSRYMNIGLLCVQEDPCERPTMSSVVSMMKSESSILTQPDRPAFSVGRLPDFEANASNCSASVLTISGISPR</sequence>
<dbReference type="SUPFAM" id="SSF56112">
    <property type="entry name" value="Protein kinase-like (PK-like)"/>
    <property type="match status" value="1"/>
</dbReference>
<evidence type="ECO:0000256" key="4">
    <source>
        <dbReference type="SAM" id="SignalP"/>
    </source>
</evidence>
<keyword evidence="3" id="KW-0472">Membrane</keyword>
<dbReference type="EMBL" id="JAPFFM010000012">
    <property type="protein sequence ID" value="KAJ6728739.1"/>
    <property type="molecule type" value="Genomic_DNA"/>
</dbReference>
<feature type="domain" description="Gnk2-homologous" evidence="5">
    <location>
        <begin position="136"/>
        <end position="243"/>
    </location>
</feature>
<feature type="transmembrane region" description="Helical" evidence="3">
    <location>
        <begin position="265"/>
        <end position="288"/>
    </location>
</feature>
<evidence type="ECO:0000259" key="5">
    <source>
        <dbReference type="PROSITE" id="PS51473"/>
    </source>
</evidence>
<dbReference type="InterPro" id="IPR011009">
    <property type="entry name" value="Kinase-like_dom_sf"/>
</dbReference>
<keyword evidence="3" id="KW-1133">Transmembrane helix</keyword>
<evidence type="ECO:0000313" key="6">
    <source>
        <dbReference type="EMBL" id="KAJ6728739.1"/>
    </source>
</evidence>
<comment type="caution">
    <text evidence="6">The sequence shown here is derived from an EMBL/GenBank/DDBJ whole genome shotgun (WGS) entry which is preliminary data.</text>
</comment>
<feature type="domain" description="Gnk2-homologous" evidence="5">
    <location>
        <begin position="28"/>
        <end position="130"/>
    </location>
</feature>
<evidence type="ECO:0000256" key="3">
    <source>
        <dbReference type="SAM" id="Phobius"/>
    </source>
</evidence>
<dbReference type="Proteomes" id="UP001151752">
    <property type="component" value="Chromosome 11"/>
</dbReference>
<feature type="signal peptide" evidence="4">
    <location>
        <begin position="1"/>
        <end position="30"/>
    </location>
</feature>
<keyword evidence="7" id="KW-1185">Reference proteome</keyword>
<dbReference type="Gene3D" id="1.10.510.10">
    <property type="entry name" value="Transferase(Phosphotransferase) domain 1"/>
    <property type="match status" value="1"/>
</dbReference>
<reference evidence="6" key="1">
    <citation type="submission" date="2022-11" db="EMBL/GenBank/DDBJ databases">
        <authorList>
            <person name="Hyden B.L."/>
            <person name="Feng K."/>
            <person name="Yates T."/>
            <person name="Jawdy S."/>
            <person name="Smart L.B."/>
            <person name="Muchero W."/>
        </authorList>
    </citation>
    <scope>NUCLEOTIDE SEQUENCE</scope>
    <source>
        <tissue evidence="6">Shoot tip</tissue>
    </source>
</reference>
<evidence type="ECO:0000313" key="7">
    <source>
        <dbReference type="Proteomes" id="UP001151752"/>
    </source>
</evidence>
<evidence type="ECO:0000256" key="2">
    <source>
        <dbReference type="ARBA" id="ARBA00022737"/>
    </source>
</evidence>
<dbReference type="CDD" id="cd23509">
    <property type="entry name" value="Gnk2-like"/>
    <property type="match status" value="2"/>
</dbReference>
<feature type="chain" id="PRO_5040320880" evidence="4">
    <location>
        <begin position="31"/>
        <end position="459"/>
    </location>
</feature>
<reference evidence="6" key="2">
    <citation type="journal article" date="2023" name="Int. J. Mol. Sci.">
        <title>De Novo Assembly and Annotation of 11 Diverse Shrub Willow (Salix) Genomes Reveals Novel Gene Organization in Sex-Linked Regions.</title>
        <authorList>
            <person name="Hyden B."/>
            <person name="Feng K."/>
            <person name="Yates T.B."/>
            <person name="Jawdy S."/>
            <person name="Cereghino C."/>
            <person name="Smart L.B."/>
            <person name="Muchero W."/>
        </authorList>
    </citation>
    <scope>NUCLEOTIDE SEQUENCE</scope>
    <source>
        <tissue evidence="6">Shoot tip</tissue>
    </source>
</reference>
<keyword evidence="3" id="KW-0812">Transmembrane</keyword>
<dbReference type="PANTHER" id="PTHR32099:SF105">
    <property type="entry name" value="CYSTEINE-RICH REPEAT SECRETORY PROTEIN 1"/>
    <property type="match status" value="1"/>
</dbReference>
<organism evidence="6 7">
    <name type="scientific">Salix koriyanagi</name>
    <dbReference type="NCBI Taxonomy" id="2511006"/>
    <lineage>
        <taxon>Eukaryota</taxon>
        <taxon>Viridiplantae</taxon>
        <taxon>Streptophyta</taxon>
        <taxon>Embryophyta</taxon>
        <taxon>Tracheophyta</taxon>
        <taxon>Spermatophyta</taxon>
        <taxon>Magnoliopsida</taxon>
        <taxon>eudicotyledons</taxon>
        <taxon>Gunneridae</taxon>
        <taxon>Pentapetalae</taxon>
        <taxon>rosids</taxon>
        <taxon>fabids</taxon>
        <taxon>Malpighiales</taxon>
        <taxon>Salicaceae</taxon>
        <taxon>Saliceae</taxon>
        <taxon>Salix</taxon>
    </lineage>
</organism>
<keyword evidence="1 4" id="KW-0732">Signal</keyword>
<dbReference type="PANTHER" id="PTHR32099">
    <property type="entry name" value="CYSTEINE-RICH REPEAT SECRETORY PROTEIN"/>
    <property type="match status" value="1"/>
</dbReference>
<proteinExistence type="predicted"/>
<protein>
    <submittedName>
        <fullName evidence="6">CYSTEINE-RICH RECEPTOR-KINASE-LIKE PROTEIN</fullName>
    </submittedName>
</protein>
<name>A0A9Q0UET8_9ROSI</name>
<dbReference type="Pfam" id="PF01657">
    <property type="entry name" value="Stress-antifung"/>
    <property type="match status" value="2"/>
</dbReference>
<keyword evidence="2" id="KW-0677">Repeat</keyword>
<keyword evidence="6" id="KW-0675">Receptor</keyword>
<dbReference type="Gene3D" id="3.30.430.20">
    <property type="entry name" value="Gnk2 domain, C-X8-C-X2-C motif"/>
    <property type="match status" value="2"/>
</dbReference>
<gene>
    <name evidence="6" type="ORF">OIU74_006751</name>
</gene>
<dbReference type="FunFam" id="3.30.430.20:FF:000002">
    <property type="entry name" value="Cysteine-rich receptor-like protein kinase 10"/>
    <property type="match status" value="1"/>
</dbReference>
<dbReference type="InterPro" id="IPR038408">
    <property type="entry name" value="GNK2_sf"/>
</dbReference>